<evidence type="ECO:0000313" key="3">
    <source>
        <dbReference type="Proteomes" id="UP001272137"/>
    </source>
</evidence>
<sequence length="38" mass="3834">MGEAAAGLAAERATRRARHARIGGRMRSAGGAQPADEG</sequence>
<organism evidence="2 3">
    <name type="scientific">Burkholderia thailandensis</name>
    <dbReference type="NCBI Taxonomy" id="57975"/>
    <lineage>
        <taxon>Bacteria</taxon>
        <taxon>Pseudomonadati</taxon>
        <taxon>Pseudomonadota</taxon>
        <taxon>Betaproteobacteria</taxon>
        <taxon>Burkholderiales</taxon>
        <taxon>Burkholderiaceae</taxon>
        <taxon>Burkholderia</taxon>
        <taxon>pseudomallei group</taxon>
    </lineage>
</organism>
<proteinExistence type="predicted"/>
<accession>A0AAW9CY80</accession>
<feature type="region of interest" description="Disordered" evidence="1">
    <location>
        <begin position="1"/>
        <end position="38"/>
    </location>
</feature>
<reference evidence="2" key="1">
    <citation type="submission" date="2018-08" db="EMBL/GenBank/DDBJ databases">
        <title>Identification of Burkholderia cepacia strains that express a Burkholderia pseudomallei-like capsular polysaccharide.</title>
        <authorList>
            <person name="Burtnick M.N."/>
            <person name="Vongsouvath M."/>
            <person name="Newton P."/>
            <person name="Wuthiekanun V."/>
            <person name="Limmathurotsakul D."/>
            <person name="Brett P.J."/>
            <person name="Chantratita N."/>
            <person name="Dance D.A."/>
        </authorList>
    </citation>
    <scope>NUCLEOTIDE SEQUENCE</scope>
    <source>
        <strain evidence="2">SBXCC001</strain>
    </source>
</reference>
<feature type="compositionally biased region" description="Basic residues" evidence="1">
    <location>
        <begin position="15"/>
        <end position="24"/>
    </location>
</feature>
<name>A0AAW9CY80_BURTH</name>
<gene>
    <name evidence="2" type="ORF">C7S16_2915</name>
</gene>
<comment type="caution">
    <text evidence="2">The sequence shown here is derived from an EMBL/GenBank/DDBJ whole genome shotgun (WGS) entry which is preliminary data.</text>
</comment>
<evidence type="ECO:0000256" key="1">
    <source>
        <dbReference type="SAM" id="MobiDB-lite"/>
    </source>
</evidence>
<dbReference type="Proteomes" id="UP001272137">
    <property type="component" value="Unassembled WGS sequence"/>
</dbReference>
<dbReference type="AlphaFoldDB" id="A0AAW9CY80"/>
<feature type="compositionally biased region" description="Low complexity" evidence="1">
    <location>
        <begin position="1"/>
        <end position="11"/>
    </location>
</feature>
<evidence type="ECO:0000313" key="2">
    <source>
        <dbReference type="EMBL" id="MDW9255585.1"/>
    </source>
</evidence>
<protein>
    <submittedName>
        <fullName evidence="2">Uncharacterized protein</fullName>
    </submittedName>
</protein>
<dbReference type="EMBL" id="QXCT01000002">
    <property type="protein sequence ID" value="MDW9255585.1"/>
    <property type="molecule type" value="Genomic_DNA"/>
</dbReference>